<evidence type="ECO:0000256" key="1">
    <source>
        <dbReference type="ARBA" id="ARBA00009283"/>
    </source>
</evidence>
<keyword evidence="7" id="KW-1185">Reference proteome</keyword>
<reference evidence="6 7" key="1">
    <citation type="submission" date="2023-09" db="EMBL/GenBank/DDBJ databases">
        <title>Pangenome analysis of Batrachochytrium dendrobatidis and related Chytrids.</title>
        <authorList>
            <person name="Yacoub M.N."/>
            <person name="Stajich J.E."/>
            <person name="James T.Y."/>
        </authorList>
    </citation>
    <scope>NUCLEOTIDE SEQUENCE [LARGE SCALE GENOMIC DNA]</scope>
    <source>
        <strain evidence="6 7">JEL0888</strain>
    </source>
</reference>
<comment type="similarity">
    <text evidence="1 5">Belongs to the GDA1/CD39 NTPase family.</text>
</comment>
<sequence length="509" mass="52622">MSLSRRLAAAAARAGGGDRGAGRGGLLALALLPAGGGGGGGGVARVPGEAAAAGGGPAPLVVAGFARTAAAACARPAAADRPAVQYALVVDAGSTGSRIHVYRFNYCGGAQPALEDEVFHQLKPGLSAFADPAAAASLDPLLRTALANVPAALHRCTPVTVKATAGLRMLAGDLSTRILAAVRAKLESEYPFPVVKTDGVVVMDGSDEGVYAWITVNYLLGRIGADSRKPTAAILDLGGGSTQIVFEPDMAAAAAAAAAGADLPEGDHRYDLSFGGRVYKLYQHSYDGYGLRAGRKALVQASAAVSPEGDAPGGQIASPCVPAGRGKDVLADDPKVTGGRPVLGTAQGFQSCRALIAQSPLFDTSPATCERKSRHRPCSFDGVYMPSLRETFAANDMYAFSYFYDMYAEPFESTSEFRVGDLQRAAETVCKGDAAALHVNRAKQFYGSNPFWCMDLSFMHQLLNVGYGLPDSRVMKTAKKIRGIETGWALGAAIRILDELVTSSAGACA</sequence>
<comment type="function">
    <text evidence="3">After transfer of sugars to endogenous macromolecular acceptors, the enzyme converts nucleoside diphosphates to nucleoside monophosphates which in turn exit the Golgi lumen in a coupled antiporter reaction, allowing entry of additional nucleotide sugar from the cytosol.</text>
</comment>
<dbReference type="Gene3D" id="3.30.420.150">
    <property type="entry name" value="Exopolyphosphatase. Domain 2"/>
    <property type="match status" value="1"/>
</dbReference>
<comment type="caution">
    <text evidence="6">The sequence shown here is derived from an EMBL/GenBank/DDBJ whole genome shotgun (WGS) entry which is preliminary data.</text>
</comment>
<dbReference type="InterPro" id="IPR000407">
    <property type="entry name" value="GDA1_CD39_NTPase"/>
</dbReference>
<evidence type="ECO:0000256" key="5">
    <source>
        <dbReference type="RuleBase" id="RU003833"/>
    </source>
</evidence>
<evidence type="ECO:0000256" key="3">
    <source>
        <dbReference type="ARBA" id="ARBA00037742"/>
    </source>
</evidence>
<dbReference type="Pfam" id="PF01150">
    <property type="entry name" value="GDA1_CD39"/>
    <property type="match status" value="1"/>
</dbReference>
<dbReference type="Proteomes" id="UP001527925">
    <property type="component" value="Unassembled WGS sequence"/>
</dbReference>
<evidence type="ECO:0000313" key="7">
    <source>
        <dbReference type="Proteomes" id="UP001527925"/>
    </source>
</evidence>
<dbReference type="PANTHER" id="PTHR11782:SF83">
    <property type="entry name" value="GUANOSINE-DIPHOSPHATASE"/>
    <property type="match status" value="1"/>
</dbReference>
<dbReference type="EMBL" id="JADGIZ020000009">
    <property type="protein sequence ID" value="KAL2917753.1"/>
    <property type="molecule type" value="Genomic_DNA"/>
</dbReference>
<dbReference type="EC" id="3.6.1.42" evidence="4"/>
<evidence type="ECO:0000256" key="2">
    <source>
        <dbReference type="ARBA" id="ARBA00022801"/>
    </source>
</evidence>
<evidence type="ECO:0000313" key="6">
    <source>
        <dbReference type="EMBL" id="KAL2917753.1"/>
    </source>
</evidence>
<protein>
    <recommendedName>
        <fullName evidence="4">guanosine-diphosphatase</fullName>
        <ecNumber evidence="4">3.6.1.42</ecNumber>
    </recommendedName>
</protein>
<proteinExistence type="inferred from homology"/>
<accession>A0ABR4NDZ8</accession>
<evidence type="ECO:0000256" key="4">
    <source>
        <dbReference type="ARBA" id="ARBA00038903"/>
    </source>
</evidence>
<organism evidence="6 7">
    <name type="scientific">Polyrhizophydium stewartii</name>
    <dbReference type="NCBI Taxonomy" id="2732419"/>
    <lineage>
        <taxon>Eukaryota</taxon>
        <taxon>Fungi</taxon>
        <taxon>Fungi incertae sedis</taxon>
        <taxon>Chytridiomycota</taxon>
        <taxon>Chytridiomycota incertae sedis</taxon>
        <taxon>Chytridiomycetes</taxon>
        <taxon>Rhizophydiales</taxon>
        <taxon>Rhizophydiales incertae sedis</taxon>
        <taxon>Polyrhizophydium</taxon>
    </lineage>
</organism>
<dbReference type="CDD" id="cd24040">
    <property type="entry name" value="ASKHA_NBD_GDA1"/>
    <property type="match status" value="1"/>
</dbReference>
<dbReference type="GO" id="GO:0004382">
    <property type="term" value="F:GDP phosphatase activity"/>
    <property type="evidence" value="ECO:0007669"/>
    <property type="project" value="UniProtKB-EC"/>
</dbReference>
<gene>
    <name evidence="6" type="primary">GDA1</name>
    <name evidence="6" type="ORF">HK105_202626</name>
</gene>
<keyword evidence="2 5" id="KW-0378">Hydrolase</keyword>
<dbReference type="PANTHER" id="PTHR11782">
    <property type="entry name" value="ADENOSINE/GUANOSINE DIPHOSPHATASE"/>
    <property type="match status" value="1"/>
</dbReference>
<name>A0ABR4NDZ8_9FUNG</name>
<dbReference type="Gene3D" id="3.30.420.40">
    <property type="match status" value="1"/>
</dbReference>
<dbReference type="PROSITE" id="PS01238">
    <property type="entry name" value="GDA1_CD39_NTPASE"/>
    <property type="match status" value="1"/>
</dbReference>